<dbReference type="AlphaFoldDB" id="A0A919BEN5"/>
<reference evidence="2" key="2">
    <citation type="submission" date="2020-09" db="EMBL/GenBank/DDBJ databases">
        <authorList>
            <person name="Sun Q."/>
            <person name="Kim S."/>
        </authorList>
    </citation>
    <scope>NUCLEOTIDE SEQUENCE</scope>
    <source>
        <strain evidence="2">KCTC 42731</strain>
    </source>
</reference>
<dbReference type="RefSeq" id="WP_189767638.1">
    <property type="nucleotide sequence ID" value="NZ_BNCK01000002.1"/>
</dbReference>
<dbReference type="Gene3D" id="2.40.160.20">
    <property type="match status" value="1"/>
</dbReference>
<reference evidence="2" key="1">
    <citation type="journal article" date="2014" name="Int. J. Syst. Evol. Microbiol.">
        <title>Complete genome sequence of Corynebacterium casei LMG S-19264T (=DSM 44701T), isolated from a smear-ripened cheese.</title>
        <authorList>
            <consortium name="US DOE Joint Genome Institute (JGI-PGF)"/>
            <person name="Walter F."/>
            <person name="Albersmeier A."/>
            <person name="Kalinowski J."/>
            <person name="Ruckert C."/>
        </authorList>
    </citation>
    <scope>NUCLEOTIDE SEQUENCE</scope>
    <source>
        <strain evidence="2">KCTC 42731</strain>
    </source>
</reference>
<name>A0A919BEN5_9GAMM</name>
<evidence type="ECO:0008006" key="4">
    <source>
        <dbReference type="Google" id="ProtNLM"/>
    </source>
</evidence>
<feature type="signal peptide" evidence="1">
    <location>
        <begin position="1"/>
        <end position="22"/>
    </location>
</feature>
<proteinExistence type="predicted"/>
<dbReference type="SUPFAM" id="SSF56925">
    <property type="entry name" value="OMPA-like"/>
    <property type="match status" value="1"/>
</dbReference>
<keyword evidence="1" id="KW-0732">Signal</keyword>
<dbReference type="InterPro" id="IPR011250">
    <property type="entry name" value="OMP/PagP_B-barrel"/>
</dbReference>
<evidence type="ECO:0000313" key="2">
    <source>
        <dbReference type="EMBL" id="GHF83610.1"/>
    </source>
</evidence>
<feature type="chain" id="PRO_5037226441" description="Outer membrane protein beta-barrel domain-containing protein" evidence="1">
    <location>
        <begin position="23"/>
        <end position="197"/>
    </location>
</feature>
<keyword evidence="3" id="KW-1185">Reference proteome</keyword>
<evidence type="ECO:0000256" key="1">
    <source>
        <dbReference type="SAM" id="SignalP"/>
    </source>
</evidence>
<protein>
    <recommendedName>
        <fullName evidence="4">Outer membrane protein beta-barrel domain-containing protein</fullName>
    </recommendedName>
</protein>
<organism evidence="2 3">
    <name type="scientific">Thalassotalea marina</name>
    <dbReference type="NCBI Taxonomy" id="1673741"/>
    <lineage>
        <taxon>Bacteria</taxon>
        <taxon>Pseudomonadati</taxon>
        <taxon>Pseudomonadota</taxon>
        <taxon>Gammaproteobacteria</taxon>
        <taxon>Alteromonadales</taxon>
        <taxon>Colwelliaceae</taxon>
        <taxon>Thalassotalea</taxon>
    </lineage>
</organism>
<dbReference type="Proteomes" id="UP000623842">
    <property type="component" value="Unassembled WGS sequence"/>
</dbReference>
<accession>A0A919BEN5</accession>
<dbReference type="EMBL" id="BNCK01000002">
    <property type="protein sequence ID" value="GHF83610.1"/>
    <property type="molecule type" value="Genomic_DNA"/>
</dbReference>
<evidence type="ECO:0000313" key="3">
    <source>
        <dbReference type="Proteomes" id="UP000623842"/>
    </source>
</evidence>
<gene>
    <name evidence="2" type="ORF">GCM10017161_08630</name>
</gene>
<sequence>MKKTIFATATSILLASSTSALADGWEFSGHFGQTWTSDLTALGTNQTIAIDDGNNYGFGIAWNDSPNGMGQVLFNFLSHDYVSGLDQQKHSLDITYGHFNGVALFRQENYVTTVSLGLGGAMFDTGFNDKVYPSATISIGTRYEFSDKLAFFTELRSYGSLVDEEDQLFCQGDSCHAEFEDSLWLEANISVGISYRF</sequence>
<comment type="caution">
    <text evidence="2">The sequence shown here is derived from an EMBL/GenBank/DDBJ whole genome shotgun (WGS) entry which is preliminary data.</text>
</comment>